<evidence type="ECO:0000256" key="2">
    <source>
        <dbReference type="ARBA" id="ARBA00022679"/>
    </source>
</evidence>
<reference evidence="11 12" key="1">
    <citation type="journal article" date="2016" name="Environ. Microbiol.">
        <title>Genomic resolution of a cold subsurface aquifer community provides metabolic insights for novel microbes adapted to high CO concentrations.</title>
        <authorList>
            <person name="Probst A.J."/>
            <person name="Castelle C.J."/>
            <person name="Singh A."/>
            <person name="Brown C.T."/>
            <person name="Anantharaman K."/>
            <person name="Sharon I."/>
            <person name="Hug L.A."/>
            <person name="Burstein D."/>
            <person name="Emerson J.B."/>
            <person name="Thomas B.C."/>
            <person name="Banfield J.F."/>
        </authorList>
    </citation>
    <scope>NUCLEOTIDE SEQUENCE [LARGE SCALE GENOMIC DNA]</scope>
    <source>
        <strain evidence="11">CG1_02_47_37</strain>
    </source>
</reference>
<evidence type="ECO:0000256" key="7">
    <source>
        <dbReference type="ARBA" id="ARBA00022840"/>
    </source>
</evidence>
<dbReference type="InterPro" id="IPR000836">
    <property type="entry name" value="PRTase_dom"/>
</dbReference>
<keyword evidence="2" id="KW-0808">Transferase</keyword>
<keyword evidence="5" id="KW-0547">Nucleotide-binding</keyword>
<dbReference type="GO" id="GO:0005737">
    <property type="term" value="C:cytoplasm"/>
    <property type="evidence" value="ECO:0007669"/>
    <property type="project" value="TreeGrafter"/>
</dbReference>
<keyword evidence="3" id="KW-0479">Metal-binding</keyword>
<gene>
    <name evidence="11" type="ORF">AUJ59_02120</name>
</gene>
<dbReference type="Pfam" id="PF13793">
    <property type="entry name" value="Pribosyltran_N"/>
    <property type="match status" value="1"/>
</dbReference>
<dbReference type="GO" id="GO:0006164">
    <property type="term" value="P:purine nucleotide biosynthetic process"/>
    <property type="evidence" value="ECO:0007669"/>
    <property type="project" value="TreeGrafter"/>
</dbReference>
<comment type="catalytic activity">
    <reaction evidence="9">
        <text>D-ribose 5-phosphate + ATP = 5-phospho-alpha-D-ribose 1-diphosphate + AMP + H(+)</text>
        <dbReference type="Rhea" id="RHEA:15609"/>
        <dbReference type="ChEBI" id="CHEBI:15378"/>
        <dbReference type="ChEBI" id="CHEBI:30616"/>
        <dbReference type="ChEBI" id="CHEBI:58017"/>
        <dbReference type="ChEBI" id="CHEBI:78346"/>
        <dbReference type="ChEBI" id="CHEBI:456215"/>
        <dbReference type="EC" id="2.7.6.1"/>
    </reaction>
</comment>
<dbReference type="PANTHER" id="PTHR10210">
    <property type="entry name" value="RIBOSE-PHOSPHATE DIPHOSPHOKINASE FAMILY MEMBER"/>
    <property type="match status" value="1"/>
</dbReference>
<dbReference type="InterPro" id="IPR029057">
    <property type="entry name" value="PRTase-like"/>
</dbReference>
<feature type="domain" description="Ribose-phosphate pyrophosphokinase N-terminal" evidence="10">
    <location>
        <begin position="1"/>
        <end position="115"/>
    </location>
</feature>
<dbReference type="GO" id="GO:0000287">
    <property type="term" value="F:magnesium ion binding"/>
    <property type="evidence" value="ECO:0007669"/>
    <property type="project" value="InterPro"/>
</dbReference>
<protein>
    <recommendedName>
        <fullName evidence="1">ribose-phosphate diphosphokinase</fullName>
        <ecNumber evidence="1">2.7.6.1</ecNumber>
    </recommendedName>
</protein>
<evidence type="ECO:0000256" key="4">
    <source>
        <dbReference type="ARBA" id="ARBA00022727"/>
    </source>
</evidence>
<dbReference type="FunFam" id="3.40.50.2020:FF:000007">
    <property type="entry name" value="Ribose-phosphate pyrophosphokinase"/>
    <property type="match status" value="1"/>
</dbReference>
<dbReference type="SMART" id="SM01400">
    <property type="entry name" value="Pribosyltran_N"/>
    <property type="match status" value="1"/>
</dbReference>
<evidence type="ECO:0000313" key="12">
    <source>
        <dbReference type="Proteomes" id="UP000183144"/>
    </source>
</evidence>
<dbReference type="GO" id="GO:0004749">
    <property type="term" value="F:ribose phosphate diphosphokinase activity"/>
    <property type="evidence" value="ECO:0007669"/>
    <property type="project" value="UniProtKB-EC"/>
</dbReference>
<evidence type="ECO:0000256" key="1">
    <source>
        <dbReference type="ARBA" id="ARBA00013247"/>
    </source>
</evidence>
<comment type="caution">
    <text evidence="11">The sequence shown here is derived from an EMBL/GenBank/DDBJ whole genome shotgun (WGS) entry which is preliminary data.</text>
</comment>
<dbReference type="EMBL" id="MNUI01000037">
    <property type="protein sequence ID" value="OIN89240.1"/>
    <property type="molecule type" value="Genomic_DNA"/>
</dbReference>
<dbReference type="PANTHER" id="PTHR10210:SF32">
    <property type="entry name" value="RIBOSE-PHOSPHATE PYROPHOSPHOKINASE 2"/>
    <property type="match status" value="1"/>
</dbReference>
<accession>A0A1J4RQC9</accession>
<dbReference type="NCBIfam" id="TIGR01251">
    <property type="entry name" value="ribP_PPkin"/>
    <property type="match status" value="1"/>
</dbReference>
<keyword evidence="4" id="KW-0545">Nucleotide biosynthesis</keyword>
<organism evidence="11 12">
    <name type="scientific">Candidatus Beckwithbacteria bacterium CG1_02_47_37</name>
    <dbReference type="NCBI Taxonomy" id="1805034"/>
    <lineage>
        <taxon>Bacteria</taxon>
        <taxon>Candidatus Beckwithiibacteriota</taxon>
    </lineage>
</organism>
<dbReference type="InterPro" id="IPR029099">
    <property type="entry name" value="Pribosyltran_N"/>
</dbReference>
<dbReference type="CDD" id="cd06223">
    <property type="entry name" value="PRTases_typeI"/>
    <property type="match status" value="1"/>
</dbReference>
<keyword evidence="7" id="KW-0067">ATP-binding</keyword>
<dbReference type="Gene3D" id="3.40.50.2020">
    <property type="match status" value="2"/>
</dbReference>
<dbReference type="GO" id="GO:0002189">
    <property type="term" value="C:ribose phosphate diphosphokinase complex"/>
    <property type="evidence" value="ECO:0007669"/>
    <property type="project" value="TreeGrafter"/>
</dbReference>
<keyword evidence="8" id="KW-0460">Magnesium</keyword>
<evidence type="ECO:0000256" key="6">
    <source>
        <dbReference type="ARBA" id="ARBA00022777"/>
    </source>
</evidence>
<evidence type="ECO:0000256" key="5">
    <source>
        <dbReference type="ARBA" id="ARBA00022741"/>
    </source>
</evidence>
<dbReference type="GO" id="GO:0005524">
    <property type="term" value="F:ATP binding"/>
    <property type="evidence" value="ECO:0007669"/>
    <property type="project" value="UniProtKB-KW"/>
</dbReference>
<dbReference type="EC" id="2.7.6.1" evidence="1"/>
<proteinExistence type="predicted"/>
<dbReference type="SUPFAM" id="SSF53271">
    <property type="entry name" value="PRTase-like"/>
    <property type="match status" value="2"/>
</dbReference>
<dbReference type="GO" id="GO:0006015">
    <property type="term" value="P:5-phosphoribose 1-diphosphate biosynthetic process"/>
    <property type="evidence" value="ECO:0007669"/>
    <property type="project" value="TreeGrafter"/>
</dbReference>
<dbReference type="STRING" id="1805034.AUJ59_02120"/>
<name>A0A1J4RQC9_9BACT</name>
<dbReference type="Pfam" id="PF14572">
    <property type="entry name" value="Pribosyl_synth"/>
    <property type="match status" value="1"/>
</dbReference>
<evidence type="ECO:0000259" key="10">
    <source>
        <dbReference type="Pfam" id="PF13793"/>
    </source>
</evidence>
<sequence length="361" mass="39645">MLVFSGSSNQTLAKKLAKELGTRLGKVELARFSNDEARIWINESNPGKTAVLVQSLSAPTDQNLVEFCLIADALQRLGVKRIVAVIPWLGYSKQDKVFRPGEPLSVKVIAKMLQVVPLEKVITFDLHNLAIPGFFEVPVVNLSGRKVFREIFSKRITDRTVIAAVDAGSVKSSERFSEDLGGVPLVYMNKIRDLTTGKVVYKSMSESVEGKTVLIKDDLISTGNTLVEAAKFLKANGAGVIDVCATHHLYVPGAQEKLDNSPMNQIMVTDTVEPRSKSKKLKVVSVAKMIAEEISIPVSIRKAFGIDGATKAVLEKKGDKMIIKPQKSFWQLSGGMKSKIKLTDKQLRAARDSFETSWAQE</sequence>
<evidence type="ECO:0000313" key="11">
    <source>
        <dbReference type="EMBL" id="OIN89240.1"/>
    </source>
</evidence>
<dbReference type="InterPro" id="IPR005946">
    <property type="entry name" value="Rib-P_diPkinase"/>
</dbReference>
<evidence type="ECO:0000256" key="8">
    <source>
        <dbReference type="ARBA" id="ARBA00022842"/>
    </source>
</evidence>
<evidence type="ECO:0000256" key="3">
    <source>
        <dbReference type="ARBA" id="ARBA00022723"/>
    </source>
</evidence>
<evidence type="ECO:0000256" key="9">
    <source>
        <dbReference type="ARBA" id="ARBA00049535"/>
    </source>
</evidence>
<keyword evidence="6" id="KW-0418">Kinase</keyword>
<dbReference type="Proteomes" id="UP000183144">
    <property type="component" value="Unassembled WGS sequence"/>
</dbReference>
<dbReference type="GO" id="GO:0016301">
    <property type="term" value="F:kinase activity"/>
    <property type="evidence" value="ECO:0007669"/>
    <property type="project" value="UniProtKB-KW"/>
</dbReference>
<dbReference type="AlphaFoldDB" id="A0A1J4RQC9"/>